<dbReference type="Proteomes" id="UP000236248">
    <property type="component" value="Chromosome NCAV"/>
</dbReference>
<evidence type="ECO:0000313" key="1">
    <source>
        <dbReference type="EMBL" id="SPC34088.1"/>
    </source>
</evidence>
<dbReference type="KEGG" id="ncv:NCAV_0911"/>
<sequence>MIYGNWRKCSPIRNRYIHLASSDQREAVLRRYGLIRDDSNIAYR</sequence>
<organism evidence="1 2">
    <name type="scientific">Candidatus Nitrosocaldus cavascurensis</name>
    <dbReference type="NCBI Taxonomy" id="2058097"/>
    <lineage>
        <taxon>Archaea</taxon>
        <taxon>Nitrososphaerota</taxon>
        <taxon>Nitrososphaeria</taxon>
        <taxon>Candidatus Nitrosocaldales</taxon>
        <taxon>Candidatus Nitrosocaldaceae</taxon>
        <taxon>Candidatus Nitrosocaldus</taxon>
    </lineage>
</organism>
<dbReference type="AlphaFoldDB" id="A0A2K5AR07"/>
<reference evidence="2" key="1">
    <citation type="submission" date="2018-01" db="EMBL/GenBank/DDBJ databases">
        <authorList>
            <person name="Kerou L M."/>
        </authorList>
    </citation>
    <scope>NUCLEOTIDE SEQUENCE [LARGE SCALE GENOMIC DNA]</scope>
    <source>
        <strain evidence="2">SCU2</strain>
    </source>
</reference>
<keyword evidence="2" id="KW-1185">Reference proteome</keyword>
<evidence type="ECO:0000313" key="2">
    <source>
        <dbReference type="Proteomes" id="UP000236248"/>
    </source>
</evidence>
<name>A0A2K5AR07_9ARCH</name>
<protein>
    <submittedName>
        <fullName evidence="1">Uncharacterized protein</fullName>
    </submittedName>
</protein>
<accession>A0A2K5AR07</accession>
<dbReference type="EMBL" id="LT981265">
    <property type="protein sequence ID" value="SPC34088.1"/>
    <property type="molecule type" value="Genomic_DNA"/>
</dbReference>
<proteinExistence type="predicted"/>
<gene>
    <name evidence="1" type="ORF">NCAV_0911</name>
</gene>